<dbReference type="Proteomes" id="UP000789396">
    <property type="component" value="Unassembled WGS sequence"/>
</dbReference>
<dbReference type="PROSITE" id="PS50082">
    <property type="entry name" value="WD_REPEATS_2"/>
    <property type="match status" value="1"/>
</dbReference>
<dbReference type="PROSITE" id="PS00678">
    <property type="entry name" value="WD_REPEATS_1"/>
    <property type="match status" value="1"/>
</dbReference>
<dbReference type="InterPro" id="IPR028884">
    <property type="entry name" value="Trm82"/>
</dbReference>
<sequence length="93" mass="10373">STRTLYSDNADHEPTTPQVKYISTSDVQEASIRAIAFHDKVDGSLLASSGEDKLLKVWDIKEWKSVPKRVVSIAFNNDGSQILTADKFGDVYR</sequence>
<gene>
    <name evidence="7" type="ORF">RFULGI_LOCUS6180</name>
</gene>
<feature type="repeat" description="WD" evidence="6">
    <location>
        <begin position="25"/>
        <end position="68"/>
    </location>
</feature>
<dbReference type="Gene3D" id="2.130.10.10">
    <property type="entry name" value="YVTN repeat-like/Quinoprotein amine dehydrogenase"/>
    <property type="match status" value="1"/>
</dbReference>
<keyword evidence="8" id="KW-1185">Reference proteome</keyword>
<evidence type="ECO:0000256" key="5">
    <source>
        <dbReference type="ARBA" id="ARBA00023242"/>
    </source>
</evidence>
<dbReference type="InterPro" id="IPR015943">
    <property type="entry name" value="WD40/YVTN_repeat-like_dom_sf"/>
</dbReference>
<evidence type="ECO:0000256" key="4">
    <source>
        <dbReference type="ARBA" id="ARBA00022737"/>
    </source>
</evidence>
<evidence type="ECO:0000256" key="2">
    <source>
        <dbReference type="ARBA" id="ARBA00022574"/>
    </source>
</evidence>
<evidence type="ECO:0000256" key="1">
    <source>
        <dbReference type="ARBA" id="ARBA00004123"/>
    </source>
</evidence>
<dbReference type="GO" id="GO:0005634">
    <property type="term" value="C:nucleus"/>
    <property type="evidence" value="ECO:0007669"/>
    <property type="project" value="UniProtKB-SubCell"/>
</dbReference>
<dbReference type="GO" id="GO:0006400">
    <property type="term" value="P:tRNA modification"/>
    <property type="evidence" value="ECO:0007669"/>
    <property type="project" value="TreeGrafter"/>
</dbReference>
<reference evidence="7" key="1">
    <citation type="submission" date="2021-06" db="EMBL/GenBank/DDBJ databases">
        <authorList>
            <person name="Kallberg Y."/>
            <person name="Tangrot J."/>
            <person name="Rosling A."/>
        </authorList>
    </citation>
    <scope>NUCLEOTIDE SEQUENCE</scope>
    <source>
        <strain evidence="7">IN212</strain>
    </source>
</reference>
<dbReference type="PANTHER" id="PTHR16288:SF0">
    <property type="entry name" value="TRNA (GUANINE-N(7)-)-METHYLTRANSFERASE NON-CATALYTIC SUBUNIT WDR4"/>
    <property type="match status" value="1"/>
</dbReference>
<evidence type="ECO:0000313" key="8">
    <source>
        <dbReference type="Proteomes" id="UP000789396"/>
    </source>
</evidence>
<organism evidence="7 8">
    <name type="scientific">Racocetra fulgida</name>
    <dbReference type="NCBI Taxonomy" id="60492"/>
    <lineage>
        <taxon>Eukaryota</taxon>
        <taxon>Fungi</taxon>
        <taxon>Fungi incertae sedis</taxon>
        <taxon>Mucoromycota</taxon>
        <taxon>Glomeromycotina</taxon>
        <taxon>Glomeromycetes</taxon>
        <taxon>Diversisporales</taxon>
        <taxon>Gigasporaceae</taxon>
        <taxon>Racocetra</taxon>
    </lineage>
</organism>
<dbReference type="AlphaFoldDB" id="A0A9N9GB31"/>
<evidence type="ECO:0000256" key="3">
    <source>
        <dbReference type="ARBA" id="ARBA00022694"/>
    </source>
</evidence>
<name>A0A9N9GB31_9GLOM</name>
<proteinExistence type="predicted"/>
<keyword evidence="4" id="KW-0677">Repeat</keyword>
<comment type="caution">
    <text evidence="7">The sequence shown here is derived from an EMBL/GenBank/DDBJ whole genome shotgun (WGS) entry which is preliminary data.</text>
</comment>
<keyword evidence="3" id="KW-0819">tRNA processing</keyword>
<keyword evidence="2 6" id="KW-0853">WD repeat</keyword>
<evidence type="ECO:0000256" key="6">
    <source>
        <dbReference type="PROSITE-ProRule" id="PRU00221"/>
    </source>
</evidence>
<dbReference type="GO" id="GO:0036265">
    <property type="term" value="P:RNA (guanine-N7)-methylation"/>
    <property type="evidence" value="ECO:0007669"/>
    <property type="project" value="InterPro"/>
</dbReference>
<evidence type="ECO:0000313" key="7">
    <source>
        <dbReference type="EMBL" id="CAG8589675.1"/>
    </source>
</evidence>
<comment type="subcellular location">
    <subcellularLocation>
        <location evidence="1">Nucleus</location>
    </subcellularLocation>
</comment>
<keyword evidence="5" id="KW-0539">Nucleus</keyword>
<dbReference type="InterPro" id="IPR036322">
    <property type="entry name" value="WD40_repeat_dom_sf"/>
</dbReference>
<dbReference type="SMART" id="SM00320">
    <property type="entry name" value="WD40"/>
    <property type="match status" value="1"/>
</dbReference>
<dbReference type="PANTHER" id="PTHR16288">
    <property type="entry name" value="WD40 REPEAT PROTEIN 4"/>
    <property type="match status" value="1"/>
</dbReference>
<accession>A0A9N9GB31</accession>
<dbReference type="GO" id="GO:0043527">
    <property type="term" value="C:tRNA methyltransferase complex"/>
    <property type="evidence" value="ECO:0007669"/>
    <property type="project" value="TreeGrafter"/>
</dbReference>
<dbReference type="GO" id="GO:0005829">
    <property type="term" value="C:cytosol"/>
    <property type="evidence" value="ECO:0007669"/>
    <property type="project" value="TreeGrafter"/>
</dbReference>
<protein>
    <submittedName>
        <fullName evidence="7">13414_t:CDS:1</fullName>
    </submittedName>
</protein>
<dbReference type="SUPFAM" id="SSF50978">
    <property type="entry name" value="WD40 repeat-like"/>
    <property type="match status" value="1"/>
</dbReference>
<feature type="non-terminal residue" evidence="7">
    <location>
        <position position="93"/>
    </location>
</feature>
<dbReference type="OrthoDB" id="339900at2759"/>
<dbReference type="InterPro" id="IPR001680">
    <property type="entry name" value="WD40_rpt"/>
</dbReference>
<dbReference type="Pfam" id="PF00400">
    <property type="entry name" value="WD40"/>
    <property type="match status" value="1"/>
</dbReference>
<dbReference type="InterPro" id="IPR019775">
    <property type="entry name" value="WD40_repeat_CS"/>
</dbReference>
<dbReference type="EMBL" id="CAJVPZ010007710">
    <property type="protein sequence ID" value="CAG8589675.1"/>
    <property type="molecule type" value="Genomic_DNA"/>
</dbReference>